<sequence length="184" mass="21107">METHAHGVLLIIAAYMLHNSFVTAVVMPYEVLNNNVNALKPKDYNHHKPLSLSMDVNVPTSTDEAFTVVPSNNYNRYGAKTEIPSLQYMAENQRHKVSYRRSQRQQQQQHHQQQQQEQKHKSSRNYHSNKASGTTLKRCSIEVISKMLGFCQPVGAIGNACISGDYIDVFNAKQLEWLEWKQSF</sequence>
<evidence type="ECO:0000256" key="2">
    <source>
        <dbReference type="SAM" id="Phobius"/>
    </source>
</evidence>
<feature type="compositionally biased region" description="Low complexity" evidence="1">
    <location>
        <begin position="104"/>
        <end position="116"/>
    </location>
</feature>
<dbReference type="VEuPathDB" id="VectorBase:GBRI012041"/>
<reference evidence="3" key="2">
    <citation type="submission" date="2020-05" db="UniProtKB">
        <authorList>
            <consortium name="EnsemblMetazoa"/>
        </authorList>
    </citation>
    <scope>IDENTIFICATION</scope>
    <source>
        <strain evidence="3">IAEA</strain>
    </source>
</reference>
<dbReference type="EnsemblMetazoa" id="GBRI012041-RA">
    <property type="protein sequence ID" value="GBRI012041-PA"/>
    <property type="gene ID" value="GBRI012041"/>
</dbReference>
<reference evidence="4" key="1">
    <citation type="submission" date="2014-03" db="EMBL/GenBank/DDBJ databases">
        <authorList>
            <person name="Aksoy S."/>
            <person name="Warren W."/>
            <person name="Wilson R.K."/>
        </authorList>
    </citation>
    <scope>NUCLEOTIDE SEQUENCE [LARGE SCALE GENOMIC DNA]</scope>
    <source>
        <strain evidence="4">IAEA</strain>
    </source>
</reference>
<feature type="region of interest" description="Disordered" evidence="1">
    <location>
        <begin position="94"/>
        <end position="132"/>
    </location>
</feature>
<protein>
    <submittedName>
        <fullName evidence="3">Uncharacterized protein</fullName>
    </submittedName>
</protein>
<keyword evidence="2" id="KW-1133">Transmembrane helix</keyword>
<keyword evidence="2" id="KW-0472">Membrane</keyword>
<keyword evidence="4" id="KW-1185">Reference proteome</keyword>
<dbReference type="AlphaFoldDB" id="A0A1A9WAA3"/>
<evidence type="ECO:0000313" key="4">
    <source>
        <dbReference type="Proteomes" id="UP000091820"/>
    </source>
</evidence>
<proteinExistence type="predicted"/>
<evidence type="ECO:0000313" key="3">
    <source>
        <dbReference type="EnsemblMetazoa" id="GBRI012041-PA"/>
    </source>
</evidence>
<organism evidence="3 4">
    <name type="scientific">Glossina brevipalpis</name>
    <dbReference type="NCBI Taxonomy" id="37001"/>
    <lineage>
        <taxon>Eukaryota</taxon>
        <taxon>Metazoa</taxon>
        <taxon>Ecdysozoa</taxon>
        <taxon>Arthropoda</taxon>
        <taxon>Hexapoda</taxon>
        <taxon>Insecta</taxon>
        <taxon>Pterygota</taxon>
        <taxon>Neoptera</taxon>
        <taxon>Endopterygota</taxon>
        <taxon>Diptera</taxon>
        <taxon>Brachycera</taxon>
        <taxon>Muscomorpha</taxon>
        <taxon>Hippoboscoidea</taxon>
        <taxon>Glossinidae</taxon>
        <taxon>Glossina</taxon>
    </lineage>
</organism>
<accession>A0A1A9WAA3</accession>
<name>A0A1A9WAA3_9MUSC</name>
<keyword evidence="2" id="KW-0812">Transmembrane</keyword>
<evidence type="ECO:0000256" key="1">
    <source>
        <dbReference type="SAM" id="MobiDB-lite"/>
    </source>
</evidence>
<dbReference type="Proteomes" id="UP000091820">
    <property type="component" value="Unassembled WGS sequence"/>
</dbReference>
<feature type="transmembrane region" description="Helical" evidence="2">
    <location>
        <begin position="7"/>
        <end position="29"/>
    </location>
</feature>